<dbReference type="NCBIfam" id="NF002823">
    <property type="entry name" value="PRK02991.1"/>
    <property type="match status" value="1"/>
</dbReference>
<reference evidence="6 7" key="2">
    <citation type="journal article" date="2023" name="Plant Pathol.">
        <title>Dismantling and reorganizing Pseudomonas marginalis sensu#lato.</title>
        <authorList>
            <person name="Sawada H."/>
            <person name="Fujikawa T."/>
            <person name="Satou M."/>
        </authorList>
    </citation>
    <scope>NUCLEOTIDE SEQUENCE [LARGE SCALE GENOMIC DNA]</scope>
    <source>
        <strain evidence="6 7">MAFF 301381</strain>
    </source>
</reference>
<dbReference type="InterPro" id="IPR001926">
    <property type="entry name" value="TrpB-like_PALP"/>
</dbReference>
<dbReference type="GO" id="GO:0016836">
    <property type="term" value="F:hydro-lyase activity"/>
    <property type="evidence" value="ECO:0007669"/>
    <property type="project" value="UniProtKB-UniRule"/>
</dbReference>
<dbReference type="Proteomes" id="UP001154860">
    <property type="component" value="Unassembled WGS sequence"/>
</dbReference>
<protein>
    <recommendedName>
        <fullName evidence="4">Probable D-serine dehydratase</fullName>
        <ecNumber evidence="4">4.3.1.18</ecNumber>
    </recommendedName>
    <alternativeName>
        <fullName evidence="4">D-serine deaminase</fullName>
        <shortName evidence="4">DSD</shortName>
    </alternativeName>
</protein>
<dbReference type="InterPro" id="IPR011780">
    <property type="entry name" value="D_Ser_am_lyase"/>
</dbReference>
<dbReference type="RefSeq" id="WP_205490791.1">
    <property type="nucleotide sequence ID" value="NZ_JAFHKI010000101.1"/>
</dbReference>
<organism evidence="6 7">
    <name type="scientific">Pseudomonas lactucae</name>
    <dbReference type="NCBI Taxonomy" id="2813360"/>
    <lineage>
        <taxon>Bacteria</taxon>
        <taxon>Pseudomonadati</taxon>
        <taxon>Pseudomonadota</taxon>
        <taxon>Gammaproteobacteria</taxon>
        <taxon>Pseudomonadales</taxon>
        <taxon>Pseudomonadaceae</taxon>
        <taxon>Pseudomonas</taxon>
    </lineage>
</organism>
<keyword evidence="3 4" id="KW-0456">Lyase</keyword>
<evidence type="ECO:0000256" key="4">
    <source>
        <dbReference type="HAMAP-Rule" id="MF_01030"/>
    </source>
</evidence>
<dbReference type="GO" id="GO:0009097">
    <property type="term" value="P:isoleucine biosynthetic process"/>
    <property type="evidence" value="ECO:0007669"/>
    <property type="project" value="TreeGrafter"/>
</dbReference>
<dbReference type="EC" id="4.3.1.18" evidence="4"/>
<reference evidence="6 7" key="1">
    <citation type="journal article" date="2021" name="Int. J. Syst. Evol. Microbiol.">
        <title>Pseudomonas lactucae sp. nov., a pathogen causing bacterial rot of lettuce in Japan.</title>
        <authorList>
            <person name="Sawada H."/>
            <person name="Fujikawa T."/>
            <person name="Satou M."/>
        </authorList>
    </citation>
    <scope>NUCLEOTIDE SEQUENCE [LARGE SCALE GENOMIC DNA]</scope>
    <source>
        <strain evidence="6 7">MAFF 301381</strain>
    </source>
</reference>
<name>A0A9X1C5D0_9PSED</name>
<evidence type="ECO:0000256" key="3">
    <source>
        <dbReference type="ARBA" id="ARBA00023239"/>
    </source>
</evidence>
<comment type="similarity">
    <text evidence="4">Belongs to the serine/threonine dehydratase family. DsdA subfamily.</text>
</comment>
<dbReference type="SUPFAM" id="SSF53686">
    <property type="entry name" value="Tryptophan synthase beta subunit-like PLP-dependent enzymes"/>
    <property type="match status" value="1"/>
</dbReference>
<keyword evidence="2 4" id="KW-0663">Pyridoxal phosphate</keyword>
<evidence type="ECO:0000313" key="7">
    <source>
        <dbReference type="Proteomes" id="UP001154860"/>
    </source>
</evidence>
<evidence type="ECO:0000256" key="1">
    <source>
        <dbReference type="ARBA" id="ARBA00001933"/>
    </source>
</evidence>
<evidence type="ECO:0000259" key="5">
    <source>
        <dbReference type="Pfam" id="PF00291"/>
    </source>
</evidence>
<proteinExistence type="inferred from homology"/>
<dbReference type="PANTHER" id="PTHR48078:SF9">
    <property type="entry name" value="D-SERINE DEHYDRATASE"/>
    <property type="match status" value="1"/>
</dbReference>
<dbReference type="GO" id="GO:0030170">
    <property type="term" value="F:pyridoxal phosphate binding"/>
    <property type="evidence" value="ECO:0007669"/>
    <property type="project" value="InterPro"/>
</dbReference>
<dbReference type="Pfam" id="PF00291">
    <property type="entry name" value="PALP"/>
    <property type="match status" value="1"/>
</dbReference>
<dbReference type="EMBL" id="JAFHKJ010000060">
    <property type="protein sequence ID" value="MBN2977119.1"/>
    <property type="molecule type" value="Genomic_DNA"/>
</dbReference>
<comment type="cofactor">
    <cofactor evidence="1 4">
        <name>pyridoxal 5'-phosphate</name>
        <dbReference type="ChEBI" id="CHEBI:597326"/>
    </cofactor>
</comment>
<dbReference type="PANTHER" id="PTHR48078">
    <property type="entry name" value="THREONINE DEHYDRATASE, MITOCHONDRIAL-RELATED"/>
    <property type="match status" value="1"/>
</dbReference>
<dbReference type="Gene3D" id="3.40.50.1100">
    <property type="match status" value="2"/>
</dbReference>
<dbReference type="AlphaFoldDB" id="A0A9X1C5D0"/>
<evidence type="ECO:0000313" key="6">
    <source>
        <dbReference type="EMBL" id="MBN2977119.1"/>
    </source>
</evidence>
<dbReference type="HAMAP" id="MF_01030">
    <property type="entry name" value="D_Ser_dehydrat"/>
    <property type="match status" value="1"/>
</dbReference>
<accession>A0A9X1C5D0</accession>
<evidence type="ECO:0000256" key="2">
    <source>
        <dbReference type="ARBA" id="ARBA00022898"/>
    </source>
</evidence>
<comment type="catalytic activity">
    <reaction evidence="4">
        <text>D-serine = pyruvate + NH4(+)</text>
        <dbReference type="Rhea" id="RHEA:13977"/>
        <dbReference type="ChEBI" id="CHEBI:15361"/>
        <dbReference type="ChEBI" id="CHEBI:28938"/>
        <dbReference type="ChEBI" id="CHEBI:35247"/>
        <dbReference type="EC" id="4.3.1.18"/>
    </reaction>
</comment>
<feature type="domain" description="Tryptophan synthase beta chain-like PALP" evidence="5">
    <location>
        <begin position="73"/>
        <end position="388"/>
    </location>
</feature>
<dbReference type="GO" id="GO:0008721">
    <property type="term" value="F:D-serine ammonia-lyase activity"/>
    <property type="evidence" value="ECO:0007669"/>
    <property type="project" value="UniProtKB-EC"/>
</dbReference>
<dbReference type="InterPro" id="IPR050147">
    <property type="entry name" value="Ser/Thr_Dehydratase"/>
</dbReference>
<dbReference type="GO" id="GO:0036088">
    <property type="term" value="P:D-serine catabolic process"/>
    <property type="evidence" value="ECO:0007669"/>
    <property type="project" value="TreeGrafter"/>
</dbReference>
<feature type="modified residue" description="N6-(pyridoxal phosphate)lysine" evidence="4">
    <location>
        <position position="114"/>
    </location>
</feature>
<dbReference type="InterPro" id="IPR036052">
    <property type="entry name" value="TrpB-like_PALP_sf"/>
</dbReference>
<keyword evidence="7" id="KW-1185">Reference proteome</keyword>
<sequence length="443" mass="47272">MSGTLDTLDSVDLALRNKQTVMWINPGRGASGKPGKAWGSELIGEADIFKASERFKKFAPVLTTLFPELEQSNGIIESPLLKVPKLQDALGLSSDSGRLFVKADHGLPIAGSIKARGGIHEVLEFAEKIALGRGVITEGDPKNVLSLAGKELLNQYSVAVGSTGNLGLSIGVIASALGFEAIVHMSADAKEWKKTRLRDRGVNVVEHEGDYAAAVAAGRTEAEQDLYCHFVDDESSFSLFVGYSVAALALQKQLAEQQVIVDEHHPLFVYIPCGVGGAPGGIAFGLAHLFGSYVHCFFAEPTEAPCFLVAMKDDSGGHPSVYDIGLSNHTEADGLAVPRASERAVEVMRPVLSGVFTIDDDMLFKHVHTAWQAESIKVEPSATAAFDGPLWVTESLAGRAYTAANGLEPYLANATHIIWTTGGLFVPSGEYDKFYARGESLKG</sequence>
<dbReference type="NCBIfam" id="TIGR02035">
    <property type="entry name" value="D_Ser_am_lyase"/>
    <property type="match status" value="1"/>
</dbReference>
<comment type="caution">
    <text evidence="6">The sequence shown here is derived from an EMBL/GenBank/DDBJ whole genome shotgun (WGS) entry which is preliminary data.</text>
</comment>
<gene>
    <name evidence="4" type="primary">dsdA</name>
    <name evidence="6" type="ORF">JWR99_14625</name>
</gene>